<keyword evidence="7" id="KW-0119">Carbohydrate metabolism</keyword>
<dbReference type="Gene3D" id="2.60.40.10">
    <property type="entry name" value="Immunoglobulins"/>
    <property type="match status" value="1"/>
</dbReference>
<evidence type="ECO:0000256" key="7">
    <source>
        <dbReference type="ARBA" id="ARBA00023277"/>
    </source>
</evidence>
<dbReference type="EC" id="3.2.1.21" evidence="4"/>
<evidence type="ECO:0000256" key="6">
    <source>
        <dbReference type="ARBA" id="ARBA00023180"/>
    </source>
</evidence>
<dbReference type="PRINTS" id="PR00133">
    <property type="entry name" value="GLHYDRLASE3"/>
</dbReference>
<sequence>MGNIVANGVASTPPPVLTFQDAADAIKRGQKTNFEAAQALLSQLSTKERLSLLDGDDAFYPGLRIILLDRYNREPFVMGAVPRLGIPGIRFSDGPRGVVMGASTAFPVSMARGATWDTSLERRVGDAIGREAKAQGANYFAGVCVNLPRHPAWGRIQETYGEDPLLLGEFGVAIIQGVQRHIMACVKHFALNSMENARFKVDVVVEEDVLHEVYLPHFRRIVEAGVASVMSSYNSVRGEFAGQNGELLNDILRHQWGFSGFVMSDFIFGLRDAVLSLENGLDIEAPFSQQRAMYLPRALESGRLDPTIIDRACVRILAKQLSFHVQTEPSLPDPSVVFSEEHRALAREVAARSMVLLKNDEVEGARLLPLDATRLSKVALVGRLSNVANTGDRGSSQVFPPEVVTPFDGLKAALPGADIILSDTDSVEDAREAAAGADVVICVVGYDASDEGEYVVPAFKSNPELKDLFPPPRTDQDKETLKIIEGGYTGPQPSTGIEVGAGGDRKSLRLRPRDIDLIKATSASNPGVIVVVITAGAVIMEEWKGLVPGLVVSWYSGSEGGCALADILLGRLDASGRLPFSIPKDESHLPFFDRLASTIQYDRWFGQALLDKLGVEAAFPLGFGLSYTTFRTSDIRVGDYHRGSGQESLSVSAQVENTGPRQGRCIVQVYGRAELPDFPKRVLLGFVPVDLAAGKKGDITITASLRPLQRWRGGVFVMPNKDVVIEVAAFSGDAGALQTTVHL</sequence>
<evidence type="ECO:0000256" key="3">
    <source>
        <dbReference type="ARBA" id="ARBA00005336"/>
    </source>
</evidence>
<comment type="pathway">
    <text evidence="2">Glycan metabolism; cellulose degradation.</text>
</comment>
<evidence type="ECO:0000256" key="9">
    <source>
        <dbReference type="ARBA" id="ARBA00023326"/>
    </source>
</evidence>
<dbReference type="Proteomes" id="UP001174694">
    <property type="component" value="Unassembled WGS sequence"/>
</dbReference>
<dbReference type="PANTHER" id="PTHR42715">
    <property type="entry name" value="BETA-GLUCOSIDASE"/>
    <property type="match status" value="1"/>
</dbReference>
<dbReference type="InterPro" id="IPR036881">
    <property type="entry name" value="Glyco_hydro_3_C_sf"/>
</dbReference>
<comment type="caution">
    <text evidence="11">The sequence shown here is derived from an EMBL/GenBank/DDBJ whole genome shotgun (WGS) entry which is preliminary data.</text>
</comment>
<keyword evidence="8" id="KW-0326">Glycosidase</keyword>
<evidence type="ECO:0000256" key="1">
    <source>
        <dbReference type="ARBA" id="ARBA00000448"/>
    </source>
</evidence>
<dbReference type="GO" id="GO:0008422">
    <property type="term" value="F:beta-glucosidase activity"/>
    <property type="evidence" value="ECO:0007669"/>
    <property type="project" value="UniProtKB-EC"/>
</dbReference>
<dbReference type="Pfam" id="PF01915">
    <property type="entry name" value="Glyco_hydro_3_C"/>
    <property type="match status" value="1"/>
</dbReference>
<protein>
    <recommendedName>
        <fullName evidence="4">beta-glucosidase</fullName>
        <ecNumber evidence="4">3.2.1.21</ecNumber>
    </recommendedName>
</protein>
<dbReference type="InterPro" id="IPR026891">
    <property type="entry name" value="Fn3-like"/>
</dbReference>
<evidence type="ECO:0000256" key="4">
    <source>
        <dbReference type="ARBA" id="ARBA00012744"/>
    </source>
</evidence>
<dbReference type="InterPro" id="IPR002772">
    <property type="entry name" value="Glyco_hydro_3_C"/>
</dbReference>
<comment type="catalytic activity">
    <reaction evidence="1">
        <text>Hydrolysis of terminal, non-reducing beta-D-glucosyl residues with release of beta-D-glucose.</text>
        <dbReference type="EC" id="3.2.1.21"/>
    </reaction>
</comment>
<dbReference type="Gene3D" id="3.40.50.1700">
    <property type="entry name" value="Glycoside hydrolase family 3 C-terminal domain"/>
    <property type="match status" value="1"/>
</dbReference>
<dbReference type="Gene3D" id="3.20.20.300">
    <property type="entry name" value="Glycoside hydrolase, family 3, N-terminal domain"/>
    <property type="match status" value="1"/>
</dbReference>
<keyword evidence="9" id="KW-0624">Polysaccharide degradation</keyword>
<dbReference type="InterPro" id="IPR001764">
    <property type="entry name" value="Glyco_hydro_3_N"/>
</dbReference>
<dbReference type="SUPFAM" id="SSF52279">
    <property type="entry name" value="Beta-D-glucan exohydrolase, C-terminal domain"/>
    <property type="match status" value="1"/>
</dbReference>
<evidence type="ECO:0000313" key="11">
    <source>
        <dbReference type="EMBL" id="KAJ9144172.1"/>
    </source>
</evidence>
<dbReference type="AlphaFoldDB" id="A0AA38RBS8"/>
<evidence type="ECO:0000256" key="2">
    <source>
        <dbReference type="ARBA" id="ARBA00004987"/>
    </source>
</evidence>
<proteinExistence type="inferred from homology"/>
<dbReference type="SMART" id="SM01217">
    <property type="entry name" value="Fn3_like"/>
    <property type="match status" value="1"/>
</dbReference>
<organism evidence="11 12">
    <name type="scientific">Pleurostoma richardsiae</name>
    <dbReference type="NCBI Taxonomy" id="41990"/>
    <lineage>
        <taxon>Eukaryota</taxon>
        <taxon>Fungi</taxon>
        <taxon>Dikarya</taxon>
        <taxon>Ascomycota</taxon>
        <taxon>Pezizomycotina</taxon>
        <taxon>Sordariomycetes</taxon>
        <taxon>Sordariomycetidae</taxon>
        <taxon>Calosphaeriales</taxon>
        <taxon>Pleurostomataceae</taxon>
        <taxon>Pleurostoma</taxon>
    </lineage>
</organism>
<comment type="similarity">
    <text evidence="3">Belongs to the glycosyl hydrolase 3 family.</text>
</comment>
<keyword evidence="5 11" id="KW-0378">Hydrolase</keyword>
<evidence type="ECO:0000313" key="12">
    <source>
        <dbReference type="Proteomes" id="UP001174694"/>
    </source>
</evidence>
<evidence type="ECO:0000256" key="5">
    <source>
        <dbReference type="ARBA" id="ARBA00022801"/>
    </source>
</evidence>
<reference evidence="11" key="1">
    <citation type="submission" date="2022-07" db="EMBL/GenBank/DDBJ databases">
        <title>Fungi with potential for degradation of polypropylene.</title>
        <authorList>
            <person name="Gostincar C."/>
        </authorList>
    </citation>
    <scope>NUCLEOTIDE SEQUENCE</scope>
    <source>
        <strain evidence="11">EXF-13308</strain>
    </source>
</reference>
<dbReference type="GO" id="GO:0009251">
    <property type="term" value="P:glucan catabolic process"/>
    <property type="evidence" value="ECO:0007669"/>
    <property type="project" value="TreeGrafter"/>
</dbReference>
<keyword evidence="12" id="KW-1185">Reference proteome</keyword>
<keyword evidence="6" id="KW-0325">Glycoprotein</keyword>
<feature type="domain" description="Fibronectin type III-like" evidence="10">
    <location>
        <begin position="665"/>
        <end position="731"/>
    </location>
</feature>
<dbReference type="PANTHER" id="PTHR42715:SF3">
    <property type="entry name" value="BETA-GLUCOSIDASE B-RELATED"/>
    <property type="match status" value="1"/>
</dbReference>
<evidence type="ECO:0000256" key="8">
    <source>
        <dbReference type="ARBA" id="ARBA00023295"/>
    </source>
</evidence>
<dbReference type="InterPro" id="IPR036962">
    <property type="entry name" value="Glyco_hydro_3_N_sf"/>
</dbReference>
<dbReference type="EMBL" id="JANBVO010000017">
    <property type="protein sequence ID" value="KAJ9144172.1"/>
    <property type="molecule type" value="Genomic_DNA"/>
</dbReference>
<dbReference type="InterPro" id="IPR050288">
    <property type="entry name" value="Cellulose_deg_GH3"/>
</dbReference>
<name>A0AA38RBS8_9PEZI</name>
<dbReference type="Pfam" id="PF00933">
    <property type="entry name" value="Glyco_hydro_3"/>
    <property type="match status" value="1"/>
</dbReference>
<dbReference type="SUPFAM" id="SSF51445">
    <property type="entry name" value="(Trans)glycosidases"/>
    <property type="match status" value="1"/>
</dbReference>
<evidence type="ECO:0000259" key="10">
    <source>
        <dbReference type="SMART" id="SM01217"/>
    </source>
</evidence>
<accession>A0AA38RBS8</accession>
<dbReference type="InterPro" id="IPR017853">
    <property type="entry name" value="GH"/>
</dbReference>
<gene>
    <name evidence="11" type="ORF">NKR23_g6130</name>
</gene>
<dbReference type="InterPro" id="IPR013783">
    <property type="entry name" value="Ig-like_fold"/>
</dbReference>